<feature type="compositionally biased region" description="Polar residues" evidence="1">
    <location>
        <begin position="445"/>
        <end position="461"/>
    </location>
</feature>
<dbReference type="OrthoDB" id="48753at2759"/>
<protein>
    <recommendedName>
        <fullName evidence="4">SCP domain-containing protein</fullName>
    </recommendedName>
</protein>
<dbReference type="AlphaFoldDB" id="A0A9K3KXR9"/>
<feature type="compositionally biased region" description="Low complexity" evidence="1">
    <location>
        <begin position="229"/>
        <end position="240"/>
    </location>
</feature>
<evidence type="ECO:0000313" key="2">
    <source>
        <dbReference type="EMBL" id="KAG7351994.1"/>
    </source>
</evidence>
<keyword evidence="3" id="KW-1185">Reference proteome</keyword>
<feature type="compositionally biased region" description="Polar residues" evidence="1">
    <location>
        <begin position="281"/>
        <end position="293"/>
    </location>
</feature>
<feature type="region of interest" description="Disordered" evidence="1">
    <location>
        <begin position="63"/>
        <end position="468"/>
    </location>
</feature>
<gene>
    <name evidence="2" type="ORF">IV203_008042</name>
</gene>
<feature type="compositionally biased region" description="Polar residues" evidence="1">
    <location>
        <begin position="26"/>
        <end position="40"/>
    </location>
</feature>
<dbReference type="EMBL" id="JAGRRH010000017">
    <property type="protein sequence ID" value="KAG7351994.1"/>
    <property type="molecule type" value="Genomic_DNA"/>
</dbReference>
<reference evidence="2" key="1">
    <citation type="journal article" date="2021" name="Sci. Rep.">
        <title>Diploid genomic architecture of Nitzschia inconspicua, an elite biomass production diatom.</title>
        <authorList>
            <person name="Oliver A."/>
            <person name="Podell S."/>
            <person name="Pinowska A."/>
            <person name="Traller J.C."/>
            <person name="Smith S.R."/>
            <person name="McClure R."/>
            <person name="Beliaev A."/>
            <person name="Bohutskyi P."/>
            <person name="Hill E.A."/>
            <person name="Rabines A."/>
            <person name="Zheng H."/>
            <person name="Allen L.Z."/>
            <person name="Kuo A."/>
            <person name="Grigoriev I.V."/>
            <person name="Allen A.E."/>
            <person name="Hazlebeck D."/>
            <person name="Allen E.E."/>
        </authorList>
    </citation>
    <scope>NUCLEOTIDE SEQUENCE</scope>
    <source>
        <strain evidence="2">Hildebrandi</strain>
    </source>
</reference>
<feature type="compositionally biased region" description="Acidic residues" evidence="1">
    <location>
        <begin position="151"/>
        <end position="161"/>
    </location>
</feature>
<feature type="region of interest" description="Disordered" evidence="1">
    <location>
        <begin position="1"/>
        <end position="40"/>
    </location>
</feature>
<name>A0A9K3KXR9_9STRA</name>
<evidence type="ECO:0008006" key="4">
    <source>
        <dbReference type="Google" id="ProtNLM"/>
    </source>
</evidence>
<evidence type="ECO:0000313" key="3">
    <source>
        <dbReference type="Proteomes" id="UP000693970"/>
    </source>
</evidence>
<proteinExistence type="predicted"/>
<comment type="caution">
    <text evidence="2">The sequence shown here is derived from an EMBL/GenBank/DDBJ whole genome shotgun (WGS) entry which is preliminary data.</text>
</comment>
<feature type="compositionally biased region" description="Low complexity" evidence="1">
    <location>
        <begin position="78"/>
        <end position="92"/>
    </location>
</feature>
<organism evidence="2 3">
    <name type="scientific">Nitzschia inconspicua</name>
    <dbReference type="NCBI Taxonomy" id="303405"/>
    <lineage>
        <taxon>Eukaryota</taxon>
        <taxon>Sar</taxon>
        <taxon>Stramenopiles</taxon>
        <taxon>Ochrophyta</taxon>
        <taxon>Bacillariophyta</taxon>
        <taxon>Bacillariophyceae</taxon>
        <taxon>Bacillariophycidae</taxon>
        <taxon>Bacillariales</taxon>
        <taxon>Bacillariaceae</taxon>
        <taxon>Nitzschia</taxon>
    </lineage>
</organism>
<accession>A0A9K3KXR9</accession>
<sequence>MPPNNTMAETLIRVDDSTRRKLAAKTSASGTKRSTGQNNKSAIDAALGKFTDEFEDNIAKRAALGRKEKNDLGVSEHSSCSSRPRRTTSGSRRTARTPDPLAESEHSTRRRAVKRTDDIGVSEHNVNTRGRARYHHAGAKISIVSGSDQETGFEDLKDDDEGRAASKGRSLRTGRKKTDRERNASPGPVKRRPSSLGPLKERTSSPGPIKKRTSSPGPIKHAPLHPTISSTFSTKQRSSSLGPMKHMPRKSESLPSKKRAESPGPLKKRSESPGPLRKRTSSVGALSRRGTSTRLERVSQPGDNNGELENMLSQRSVRVSAAPPSRIAPSKSKSVDGSGILDIADQMSARYDWQGYRPAESQRKSSGSDNTHTTYPAELSEGNDVNASKRASPRKVSPRSKPKRSMSALAGPASIRRDGSPNKRDQSANIANEIAKQKVKRHNSMAHTPTHSQAPSDSQGGPENGGIARSHSMMLHREMTRRGKSNSLMDLVQYKEEEIHSTSYFASNHVLVNRERMKRGLRPLTRNIFMDELARESAKAMADSNGLNPLRTTYVGNVLRGESIRSIHRSTMQQKQGRERANLLNPYFQEFGVGTCKGTDGMLYMCQLFSERLELALTDTTT</sequence>
<feature type="compositionally biased region" description="Basic residues" evidence="1">
    <location>
        <begin position="391"/>
        <end position="404"/>
    </location>
</feature>
<reference evidence="2" key="2">
    <citation type="submission" date="2021-04" db="EMBL/GenBank/DDBJ databases">
        <authorList>
            <person name="Podell S."/>
        </authorList>
    </citation>
    <scope>NUCLEOTIDE SEQUENCE</scope>
    <source>
        <strain evidence="2">Hildebrandi</strain>
    </source>
</reference>
<evidence type="ECO:0000256" key="1">
    <source>
        <dbReference type="SAM" id="MobiDB-lite"/>
    </source>
</evidence>
<feature type="compositionally biased region" description="Basic and acidic residues" evidence="1">
    <location>
        <begin position="415"/>
        <end position="426"/>
    </location>
</feature>
<feature type="compositionally biased region" description="Polar residues" evidence="1">
    <location>
        <begin position="364"/>
        <end position="374"/>
    </location>
</feature>
<dbReference type="Proteomes" id="UP000693970">
    <property type="component" value="Unassembled WGS sequence"/>
</dbReference>